<gene>
    <name evidence="4" type="ORF">NSPZN2_11243</name>
</gene>
<feature type="domain" description="Phospholipase/carboxylesterase/thioesterase" evidence="3">
    <location>
        <begin position="25"/>
        <end position="234"/>
    </location>
</feature>
<reference evidence="4 5" key="1">
    <citation type="submission" date="2021-02" db="EMBL/GenBank/DDBJ databases">
        <authorList>
            <person name="Han P."/>
        </authorList>
    </citation>
    <scope>NUCLEOTIDE SEQUENCE [LARGE SCALE GENOMIC DNA]</scope>
    <source>
        <strain evidence="4">Candidatus Nitrospira sp. ZN2</strain>
    </source>
</reference>
<protein>
    <submittedName>
        <fullName evidence="4">Esterase</fullName>
    </submittedName>
</protein>
<comment type="similarity">
    <text evidence="1">Belongs to the AB hydrolase superfamily. AB hydrolase 2 family.</text>
</comment>
<evidence type="ECO:0000256" key="2">
    <source>
        <dbReference type="ARBA" id="ARBA00022801"/>
    </source>
</evidence>
<evidence type="ECO:0000259" key="3">
    <source>
        <dbReference type="Pfam" id="PF02230"/>
    </source>
</evidence>
<dbReference type="RefSeq" id="WP_213041014.1">
    <property type="nucleotide sequence ID" value="NZ_CAJNBJ010000001.1"/>
</dbReference>
<comment type="caution">
    <text evidence="4">The sequence shown here is derived from an EMBL/GenBank/DDBJ whole genome shotgun (WGS) entry which is preliminary data.</text>
</comment>
<organism evidence="4 5">
    <name type="scientific">Nitrospira defluvii</name>
    <dbReference type="NCBI Taxonomy" id="330214"/>
    <lineage>
        <taxon>Bacteria</taxon>
        <taxon>Pseudomonadati</taxon>
        <taxon>Nitrospirota</taxon>
        <taxon>Nitrospiria</taxon>
        <taxon>Nitrospirales</taxon>
        <taxon>Nitrospiraceae</taxon>
        <taxon>Nitrospira</taxon>
    </lineage>
</organism>
<dbReference type="InterPro" id="IPR003140">
    <property type="entry name" value="PLipase/COase/thioEstase"/>
</dbReference>
<sequence>MRVDKLGGLTVRVTGGIDGKGGGAGPLVVLLHGFGAPGDDLVPLSEYLDAPAGTRFLFPEAPIQIPMGFGDSRAWWMIDMARIQADRAAGRIRDMSGEIPRGLLEARDRVKALLEEAHKKLGAEPARTVLGGFSQGAMLSCDALLQSTQSYAGLIQLSGTLVARQEWAPLLTKRKGLPLFQSHGTQDPILPYAMAERLRDEFLQAGAAVEWNPFRGGHEIPEPVLRKLGSFLLKILR</sequence>
<evidence type="ECO:0000313" key="5">
    <source>
        <dbReference type="Proteomes" id="UP000675880"/>
    </source>
</evidence>
<dbReference type="Proteomes" id="UP000675880">
    <property type="component" value="Unassembled WGS sequence"/>
</dbReference>
<proteinExistence type="inferred from homology"/>
<evidence type="ECO:0000313" key="4">
    <source>
        <dbReference type="EMBL" id="CAE6711587.1"/>
    </source>
</evidence>
<keyword evidence="2" id="KW-0378">Hydrolase</keyword>
<keyword evidence="5" id="KW-1185">Reference proteome</keyword>
<accession>A0ABM8QRN2</accession>
<dbReference type="PANTHER" id="PTHR10655:SF17">
    <property type="entry name" value="LYSOPHOSPHOLIPASE-LIKE PROTEIN 1"/>
    <property type="match status" value="1"/>
</dbReference>
<dbReference type="SUPFAM" id="SSF53474">
    <property type="entry name" value="alpha/beta-Hydrolases"/>
    <property type="match status" value="1"/>
</dbReference>
<dbReference type="Gene3D" id="3.40.50.1820">
    <property type="entry name" value="alpha/beta hydrolase"/>
    <property type="match status" value="1"/>
</dbReference>
<name>A0ABM8QRN2_9BACT</name>
<dbReference type="InterPro" id="IPR029058">
    <property type="entry name" value="AB_hydrolase_fold"/>
</dbReference>
<evidence type="ECO:0000256" key="1">
    <source>
        <dbReference type="ARBA" id="ARBA00006499"/>
    </source>
</evidence>
<dbReference type="PANTHER" id="PTHR10655">
    <property type="entry name" value="LYSOPHOSPHOLIPASE-RELATED"/>
    <property type="match status" value="1"/>
</dbReference>
<dbReference type="Pfam" id="PF02230">
    <property type="entry name" value="Abhydrolase_2"/>
    <property type="match status" value="1"/>
</dbReference>
<dbReference type="InterPro" id="IPR050565">
    <property type="entry name" value="LYPA1-2/EST-like"/>
</dbReference>
<dbReference type="EMBL" id="CAJNBJ010000001">
    <property type="protein sequence ID" value="CAE6711587.1"/>
    <property type="molecule type" value="Genomic_DNA"/>
</dbReference>